<sequence length="173" mass="17494">MDTKPNLKNKKDDDTNYSFLLKCMAGVGAALIAAGAITAMALSFSAKTAATGMAVGATATAFSVAPIIPIMGIAVLIIASICVLPLLFSNNSTYVVGGSSGYRNSGFFGSSMFTPSVIFTPGGGHHHHHHGHGGGGIFGEGTVHHGNHSGGSHHHGHDGGHSHSGGGHVHGHR</sequence>
<evidence type="ECO:0000313" key="3">
    <source>
        <dbReference type="EMBL" id="KTD32412.1"/>
    </source>
</evidence>
<proteinExistence type="predicted"/>
<feature type="compositionally biased region" description="Basic residues" evidence="1">
    <location>
        <begin position="145"/>
        <end position="156"/>
    </location>
</feature>
<protein>
    <recommendedName>
        <fullName evidence="7">Transmembrane protein</fullName>
    </recommendedName>
</protein>
<reference evidence="3 5" key="1">
    <citation type="submission" date="2015-11" db="EMBL/GenBank/DDBJ databases">
        <title>Genomic analysis of 38 Legionella species identifies large and diverse effector repertoires.</title>
        <authorList>
            <person name="Burstein D."/>
            <person name="Amaro F."/>
            <person name="Zusman T."/>
            <person name="Lifshitz Z."/>
            <person name="Cohen O."/>
            <person name="Gilbert J.A."/>
            <person name="Pupko T."/>
            <person name="Shuman H.A."/>
            <person name="Segal G."/>
        </authorList>
    </citation>
    <scope>NUCLEOTIDE SEQUENCE [LARGE SCALE GENOMIC DNA]</scope>
    <source>
        <strain evidence="3 5">ATCC 43877</strain>
    </source>
</reference>
<dbReference type="EMBL" id="UGOG01000001">
    <property type="protein sequence ID" value="STX62507.1"/>
    <property type="molecule type" value="Genomic_DNA"/>
</dbReference>
<gene>
    <name evidence="3" type="ORF">Lmor_2350</name>
    <name evidence="4" type="ORF">NCTC12239_01439</name>
</gene>
<keyword evidence="2" id="KW-0812">Transmembrane</keyword>
<dbReference type="EMBL" id="LNYN01000029">
    <property type="protein sequence ID" value="KTD32412.1"/>
    <property type="molecule type" value="Genomic_DNA"/>
</dbReference>
<evidence type="ECO:0000313" key="6">
    <source>
        <dbReference type="Proteomes" id="UP000254040"/>
    </source>
</evidence>
<evidence type="ECO:0008006" key="7">
    <source>
        <dbReference type="Google" id="ProtNLM"/>
    </source>
</evidence>
<feature type="compositionally biased region" description="Gly residues" evidence="1">
    <location>
        <begin position="162"/>
        <end position="173"/>
    </location>
</feature>
<feature type="transmembrane region" description="Helical" evidence="2">
    <location>
        <begin position="64"/>
        <end position="88"/>
    </location>
</feature>
<dbReference type="Proteomes" id="UP000254040">
    <property type="component" value="Unassembled WGS sequence"/>
</dbReference>
<dbReference type="RefSeq" id="WP_028382989.1">
    <property type="nucleotide sequence ID" value="NZ_CAAAJG010000003.1"/>
</dbReference>
<evidence type="ECO:0000256" key="1">
    <source>
        <dbReference type="SAM" id="MobiDB-lite"/>
    </source>
</evidence>
<evidence type="ECO:0000313" key="4">
    <source>
        <dbReference type="EMBL" id="STX62507.1"/>
    </source>
</evidence>
<dbReference type="OrthoDB" id="10010043at2"/>
<evidence type="ECO:0000256" key="2">
    <source>
        <dbReference type="SAM" id="Phobius"/>
    </source>
</evidence>
<accession>A0A378JWW1</accession>
<dbReference type="Proteomes" id="UP000054985">
    <property type="component" value="Unassembled WGS sequence"/>
</dbReference>
<organism evidence="4 6">
    <name type="scientific">Legionella moravica</name>
    <dbReference type="NCBI Taxonomy" id="39962"/>
    <lineage>
        <taxon>Bacteria</taxon>
        <taxon>Pseudomonadati</taxon>
        <taxon>Pseudomonadota</taxon>
        <taxon>Gammaproteobacteria</taxon>
        <taxon>Legionellales</taxon>
        <taxon>Legionellaceae</taxon>
        <taxon>Legionella</taxon>
    </lineage>
</organism>
<name>A0A378JWW1_9GAMM</name>
<keyword evidence="2" id="KW-1133">Transmembrane helix</keyword>
<evidence type="ECO:0000313" key="5">
    <source>
        <dbReference type="Proteomes" id="UP000054985"/>
    </source>
</evidence>
<keyword evidence="5" id="KW-1185">Reference proteome</keyword>
<reference evidence="4 6" key="2">
    <citation type="submission" date="2018-06" db="EMBL/GenBank/DDBJ databases">
        <authorList>
            <consortium name="Pathogen Informatics"/>
            <person name="Doyle S."/>
        </authorList>
    </citation>
    <scope>NUCLEOTIDE SEQUENCE [LARGE SCALE GENOMIC DNA]</scope>
    <source>
        <strain evidence="4 6">NCTC12239</strain>
    </source>
</reference>
<dbReference type="AlphaFoldDB" id="A0A378JWW1"/>
<feature type="region of interest" description="Disordered" evidence="1">
    <location>
        <begin position="123"/>
        <end position="173"/>
    </location>
</feature>
<feature type="transmembrane region" description="Helical" evidence="2">
    <location>
        <begin position="20"/>
        <end position="44"/>
    </location>
</feature>
<keyword evidence="2" id="KW-0472">Membrane</keyword>